<dbReference type="SUPFAM" id="SSF53649">
    <property type="entry name" value="Alkaline phosphatase-like"/>
    <property type="match status" value="1"/>
</dbReference>
<evidence type="ECO:0000256" key="2">
    <source>
        <dbReference type="ARBA" id="ARBA00022729"/>
    </source>
</evidence>
<feature type="domain" description="Sulfatase N-terminal" evidence="6">
    <location>
        <begin position="3"/>
        <end position="309"/>
    </location>
</feature>
<organism evidence="7 8">
    <name type="scientific">Neoarthrinium moseri</name>
    <dbReference type="NCBI Taxonomy" id="1658444"/>
    <lineage>
        <taxon>Eukaryota</taxon>
        <taxon>Fungi</taxon>
        <taxon>Dikarya</taxon>
        <taxon>Ascomycota</taxon>
        <taxon>Pezizomycotina</taxon>
        <taxon>Sordariomycetes</taxon>
        <taxon>Xylariomycetidae</taxon>
        <taxon>Amphisphaeriales</taxon>
        <taxon>Apiosporaceae</taxon>
        <taxon>Neoarthrinium</taxon>
    </lineage>
</organism>
<evidence type="ECO:0000256" key="4">
    <source>
        <dbReference type="ARBA" id="ARBA00023180"/>
    </source>
</evidence>
<evidence type="ECO:0000259" key="6">
    <source>
        <dbReference type="Pfam" id="PF00884"/>
    </source>
</evidence>
<dbReference type="GO" id="GO:0018958">
    <property type="term" value="P:phenol-containing compound metabolic process"/>
    <property type="evidence" value="ECO:0007669"/>
    <property type="project" value="InterPro"/>
</dbReference>
<comment type="similarity">
    <text evidence="1">Belongs to the sulfatase family.</text>
</comment>
<comment type="caution">
    <text evidence="7">The sequence shown here is derived from an EMBL/GenBank/DDBJ whole genome shotgun (WGS) entry which is preliminary data.</text>
</comment>
<evidence type="ECO:0000256" key="5">
    <source>
        <dbReference type="PIRSR" id="PIRSR000972-50"/>
    </source>
</evidence>
<accession>A0A9P9WKV4</accession>
<dbReference type="Pfam" id="PF00884">
    <property type="entry name" value="Sulfatase"/>
    <property type="match status" value="1"/>
</dbReference>
<dbReference type="GO" id="GO:0008449">
    <property type="term" value="F:N-acetylglucosamine-6-sulfatase activity"/>
    <property type="evidence" value="ECO:0007669"/>
    <property type="project" value="TreeGrafter"/>
</dbReference>
<evidence type="ECO:0000256" key="1">
    <source>
        <dbReference type="ARBA" id="ARBA00008779"/>
    </source>
</evidence>
<dbReference type="EMBL" id="JAFIMR010000017">
    <property type="protein sequence ID" value="KAI1868210.1"/>
    <property type="molecule type" value="Genomic_DNA"/>
</dbReference>
<dbReference type="GO" id="GO:0004065">
    <property type="term" value="F:arylsulfatase activity"/>
    <property type="evidence" value="ECO:0007669"/>
    <property type="project" value="InterPro"/>
</dbReference>
<evidence type="ECO:0000313" key="8">
    <source>
        <dbReference type="Proteomes" id="UP000829685"/>
    </source>
</evidence>
<evidence type="ECO:0000256" key="3">
    <source>
        <dbReference type="ARBA" id="ARBA00022801"/>
    </source>
</evidence>
<dbReference type="Proteomes" id="UP000829685">
    <property type="component" value="Unassembled WGS sequence"/>
</dbReference>
<dbReference type="CDD" id="cd16147">
    <property type="entry name" value="G6S"/>
    <property type="match status" value="1"/>
</dbReference>
<dbReference type="InterPro" id="IPR024607">
    <property type="entry name" value="Sulfatase_CS"/>
</dbReference>
<proteinExistence type="inferred from homology"/>
<evidence type="ECO:0000313" key="7">
    <source>
        <dbReference type="EMBL" id="KAI1868210.1"/>
    </source>
</evidence>
<keyword evidence="3" id="KW-0378">Hydrolase</keyword>
<comment type="PTM">
    <text evidence="5">The conversion to 3-oxoalanine (also known as C-formylglycine, FGly), of a serine or cysteine residue in prokaryotes and of a cysteine residue in eukaryotes, is critical for catalytic activity.</text>
</comment>
<dbReference type="AlphaFoldDB" id="A0A9P9WKV4"/>
<feature type="modified residue" description="3-oxoalanine (Cys)" evidence="5">
    <location>
        <position position="4"/>
    </location>
</feature>
<dbReference type="Gene3D" id="3.40.720.10">
    <property type="entry name" value="Alkaline Phosphatase, subunit A"/>
    <property type="match status" value="1"/>
</dbReference>
<gene>
    <name evidence="7" type="ORF">JX265_007033</name>
</gene>
<name>A0A9P9WKV4_9PEZI</name>
<dbReference type="InterPro" id="IPR000917">
    <property type="entry name" value="Sulfatase_N"/>
</dbReference>
<dbReference type="PANTHER" id="PTHR43108:SF8">
    <property type="entry name" value="SD21168P"/>
    <property type="match status" value="1"/>
</dbReference>
<dbReference type="InterPro" id="IPR012083">
    <property type="entry name" value="Arylsulfatase"/>
</dbReference>
<dbReference type="PIRSF" id="PIRSF000972">
    <property type="entry name" value="Arylsulf_plant"/>
    <property type="match status" value="1"/>
</dbReference>
<keyword evidence="8" id="KW-1185">Reference proteome</keyword>
<protein>
    <recommendedName>
        <fullName evidence="6">Sulfatase N-terminal domain-containing protein</fullName>
    </recommendedName>
</protein>
<dbReference type="PANTHER" id="PTHR43108">
    <property type="entry name" value="N-ACETYLGLUCOSAMINE-6-SULFATASE FAMILY MEMBER"/>
    <property type="match status" value="1"/>
</dbReference>
<keyword evidence="2" id="KW-0732">Signal</keyword>
<keyword evidence="4" id="KW-0325">Glycoprotein</keyword>
<sequence>MALCCPSRASLLTGKAGHNTNVTDVKGPYGGYDKFVAEGFNDRYLPVWLQDAGYSTWYIGKLFNSHNPQNYNKPFPAAWNGSDFLLDPYQYSYFSPMFQRNEDAPVLHNGSYVTDLLAEKSFGFLDDAVTAGKPFFLTMAPIAPHSQVDTNLTTLLSSTSAPQPKPEHANLFLDAKVPRAPNFNPEFASLSSGASWVKTLPRLNATQVENNDKWHRSRLQSLQSVDSMVDQLFLRLEQHGIIDNTYVFFTSDNGYHIGHHRMAPGKTCGYEEDTNVPLIVRGPGVPAGARFKSPTSMTDLAPTFVKIAGKQPQVDFDGVAIPLTEVAMKTNTRHEHVNIEFWRLSQPGEGGVRNTTQVANTYKSLRIVSTDYSFYYSVWCTNEHELYDMTSDPYQLNNVFKDGFNSNSSSNIVVRGTSVPVSRLASRLDGLLMVLKSCSGISCRDPWGTLDPTGRITSLLAALSPEYDKFFNGEIPRISFDECKAGYLVEFEGPQYTTAYQLRPRDGQDPDWAINV</sequence>
<dbReference type="PROSITE" id="PS00523">
    <property type="entry name" value="SULFATASE_1"/>
    <property type="match status" value="1"/>
</dbReference>
<dbReference type="GO" id="GO:0005539">
    <property type="term" value="F:glycosaminoglycan binding"/>
    <property type="evidence" value="ECO:0007669"/>
    <property type="project" value="TreeGrafter"/>
</dbReference>
<dbReference type="InterPro" id="IPR017850">
    <property type="entry name" value="Alkaline_phosphatase_core_sf"/>
</dbReference>
<reference evidence="7" key="1">
    <citation type="submission" date="2021-03" db="EMBL/GenBank/DDBJ databases">
        <title>Revisited historic fungal species revealed as producer of novel bioactive compounds through whole genome sequencing and comparative genomics.</title>
        <authorList>
            <person name="Vignolle G.A."/>
            <person name="Hochenegger N."/>
            <person name="Mach R.L."/>
            <person name="Mach-Aigner A.R."/>
            <person name="Javad Rahimi M."/>
            <person name="Salim K.A."/>
            <person name="Chan C.M."/>
            <person name="Lim L.B.L."/>
            <person name="Cai F."/>
            <person name="Druzhinina I.S."/>
            <person name="U'Ren J.M."/>
            <person name="Derntl C."/>
        </authorList>
    </citation>
    <scope>NUCLEOTIDE SEQUENCE</scope>
    <source>
        <strain evidence="7">TUCIM 5799</strain>
    </source>
</reference>